<evidence type="ECO:0000256" key="1">
    <source>
        <dbReference type="SAM" id="Phobius"/>
    </source>
</evidence>
<reference evidence="2 3" key="1">
    <citation type="journal article" date="2017" name="Int. J. Syst. Evol. Microbiol.">
        <title>Ramlibacter monticola sp. nov., isolated from forest soil.</title>
        <authorList>
            <person name="Chaudhary D.K."/>
            <person name="Kim J."/>
        </authorList>
    </citation>
    <scope>NUCLEOTIDE SEQUENCE [LARGE SCALE GENOMIC DNA]</scope>
    <source>
        <strain evidence="2 3">KACC 19175</strain>
    </source>
</reference>
<dbReference type="AlphaFoldDB" id="A0A937CSB4"/>
<keyword evidence="1" id="KW-0812">Transmembrane</keyword>
<gene>
    <name evidence="2" type="ORF">JJ685_10145</name>
</gene>
<dbReference type="EMBL" id="JAEQNE010000002">
    <property type="protein sequence ID" value="MBL0391500.1"/>
    <property type="molecule type" value="Genomic_DNA"/>
</dbReference>
<feature type="transmembrane region" description="Helical" evidence="1">
    <location>
        <begin position="12"/>
        <end position="32"/>
    </location>
</feature>
<name>A0A937CSB4_9BURK</name>
<keyword evidence="1" id="KW-1133">Transmembrane helix</keyword>
<evidence type="ECO:0000313" key="2">
    <source>
        <dbReference type="EMBL" id="MBL0391500.1"/>
    </source>
</evidence>
<organism evidence="2 3">
    <name type="scientific">Ramlibacter monticola</name>
    <dbReference type="NCBI Taxonomy" id="1926872"/>
    <lineage>
        <taxon>Bacteria</taxon>
        <taxon>Pseudomonadati</taxon>
        <taxon>Pseudomonadota</taxon>
        <taxon>Betaproteobacteria</taxon>
        <taxon>Burkholderiales</taxon>
        <taxon>Comamonadaceae</taxon>
        <taxon>Ramlibacter</taxon>
    </lineage>
</organism>
<dbReference type="RefSeq" id="WP_201674127.1">
    <property type="nucleotide sequence ID" value="NZ_JAEQNE010000002.1"/>
</dbReference>
<evidence type="ECO:0000313" key="3">
    <source>
        <dbReference type="Proteomes" id="UP000599109"/>
    </source>
</evidence>
<sequence>MNLQGARALTQLPLWSVTLFAAADTFLGPAYLGFGWGGSGHHALYFLLGTP</sequence>
<dbReference type="Proteomes" id="UP000599109">
    <property type="component" value="Unassembled WGS sequence"/>
</dbReference>
<proteinExistence type="predicted"/>
<accession>A0A937CSB4</accession>
<protein>
    <submittedName>
        <fullName evidence="2">Uncharacterized protein</fullName>
    </submittedName>
</protein>
<keyword evidence="3" id="KW-1185">Reference proteome</keyword>
<comment type="caution">
    <text evidence="2">The sequence shown here is derived from an EMBL/GenBank/DDBJ whole genome shotgun (WGS) entry which is preliminary data.</text>
</comment>
<keyword evidence="1" id="KW-0472">Membrane</keyword>